<protein>
    <submittedName>
        <fullName evidence="3">LLM class F420-dependent oxidoreductase</fullName>
    </submittedName>
</protein>
<reference evidence="4" key="1">
    <citation type="submission" date="2018-07" db="EMBL/GenBank/DDBJ databases">
        <title>Streptacidiphilus bronchialis DSM 106435 chromosome.</title>
        <authorList>
            <person name="Batra D."/>
            <person name="Gulvik C.A."/>
        </authorList>
    </citation>
    <scope>NUCLEOTIDE SEQUENCE [LARGE SCALE GENOMIC DNA]</scope>
    <source>
        <strain evidence="4">DSM 106435</strain>
    </source>
</reference>
<accession>A0A345SR52</accession>
<organism evidence="3 4">
    <name type="scientific">Peterkaempfera bronchialis</name>
    <dbReference type="NCBI Taxonomy" id="2126346"/>
    <lineage>
        <taxon>Bacteria</taxon>
        <taxon>Bacillati</taxon>
        <taxon>Actinomycetota</taxon>
        <taxon>Actinomycetes</taxon>
        <taxon>Kitasatosporales</taxon>
        <taxon>Streptomycetaceae</taxon>
        <taxon>Peterkaempfera</taxon>
    </lineage>
</organism>
<name>A0A345SR52_9ACTN</name>
<evidence type="ECO:0000259" key="2">
    <source>
        <dbReference type="Pfam" id="PF00296"/>
    </source>
</evidence>
<dbReference type="SUPFAM" id="SSF51679">
    <property type="entry name" value="Bacterial luciferase-like"/>
    <property type="match status" value="1"/>
</dbReference>
<dbReference type="CDD" id="cd01097">
    <property type="entry name" value="Tetrahydromethanopterin_reductase"/>
    <property type="match status" value="1"/>
</dbReference>
<dbReference type="Pfam" id="PF00296">
    <property type="entry name" value="Bac_luciferase"/>
    <property type="match status" value="1"/>
</dbReference>
<sequence>MRIGMPMKYSGGFTETVDELADYEQAGLDVVHVPEAYSFDSVSQLGYLAARTTRLEIAAGILNIYSRTPSLLAMTAAGLDYVSGGRFVLGLGASGPQVVEGFHGLPYHAPLARTREVAEICRKVWRREPVVHEGTHYRLPLDREHGGSGVGKPLKLINHPVRERIPMILAALGPKNVSLAAELFEGWEPIFYFPERARASFGEALDAGLARRDAALGPLQIVADTHVAVVDDDEAKEEAMQQVRNHLALYVGGMGARGKNFYNDLARRYGFEEAATSIQDHFLAGRRAEAAAAVPDALVHGVSLIGSVDWIKERVAAFAETGVTTLNATPLAATHEQRVRDIATLKEAVS</sequence>
<dbReference type="EMBL" id="CP031264">
    <property type="protein sequence ID" value="AXI76207.1"/>
    <property type="molecule type" value="Genomic_DNA"/>
</dbReference>
<dbReference type="InterPro" id="IPR011251">
    <property type="entry name" value="Luciferase-like_dom"/>
</dbReference>
<evidence type="ECO:0000313" key="3">
    <source>
        <dbReference type="EMBL" id="AXI76207.1"/>
    </source>
</evidence>
<dbReference type="AlphaFoldDB" id="A0A345SR52"/>
<proteinExistence type="predicted"/>
<dbReference type="PANTHER" id="PTHR43244:SF1">
    <property type="entry name" value="5,10-METHYLENETETRAHYDROMETHANOPTERIN REDUCTASE"/>
    <property type="match status" value="1"/>
</dbReference>
<dbReference type="InterPro" id="IPR036661">
    <property type="entry name" value="Luciferase-like_sf"/>
</dbReference>
<dbReference type="Proteomes" id="UP000249340">
    <property type="component" value="Chromosome"/>
</dbReference>
<dbReference type="KEGG" id="stri:C7M71_000665"/>
<dbReference type="OrthoDB" id="5241778at2"/>
<keyword evidence="1" id="KW-0560">Oxidoreductase</keyword>
<dbReference type="NCBIfam" id="TIGR03559">
    <property type="entry name" value="F420_Rv3520c"/>
    <property type="match status" value="1"/>
</dbReference>
<dbReference type="InterPro" id="IPR050564">
    <property type="entry name" value="F420-G6PD/mer"/>
</dbReference>
<dbReference type="Gene3D" id="3.20.20.30">
    <property type="entry name" value="Luciferase-like domain"/>
    <property type="match status" value="1"/>
</dbReference>
<dbReference type="GO" id="GO:0016705">
    <property type="term" value="F:oxidoreductase activity, acting on paired donors, with incorporation or reduction of molecular oxygen"/>
    <property type="evidence" value="ECO:0007669"/>
    <property type="project" value="InterPro"/>
</dbReference>
<evidence type="ECO:0000313" key="4">
    <source>
        <dbReference type="Proteomes" id="UP000249340"/>
    </source>
</evidence>
<dbReference type="InterPro" id="IPR019951">
    <property type="entry name" value="F420_OxRdatse_Rv3520c_pred"/>
</dbReference>
<dbReference type="PANTHER" id="PTHR43244">
    <property type="match status" value="1"/>
</dbReference>
<gene>
    <name evidence="3" type="ORF">C7M71_000665</name>
</gene>
<dbReference type="RefSeq" id="WP_111489555.1">
    <property type="nucleotide sequence ID" value="NZ_CP031264.1"/>
</dbReference>
<keyword evidence="4" id="KW-1185">Reference proteome</keyword>
<evidence type="ECO:0000256" key="1">
    <source>
        <dbReference type="ARBA" id="ARBA00023002"/>
    </source>
</evidence>
<feature type="domain" description="Luciferase-like" evidence="2">
    <location>
        <begin position="8"/>
        <end position="324"/>
    </location>
</feature>